<dbReference type="EMBL" id="KE346371">
    <property type="protein sequence ID" value="KJE96583.1"/>
    <property type="molecule type" value="Genomic_DNA"/>
</dbReference>
<evidence type="ECO:0000256" key="1">
    <source>
        <dbReference type="ARBA" id="ARBA00007478"/>
    </source>
</evidence>
<dbReference type="PANTHER" id="PTHR14894:SF0">
    <property type="entry name" value="CDK5 REGULATORY SUBUNIT-ASSOCIATED PROTEIN 3"/>
    <property type="match status" value="1"/>
</dbReference>
<dbReference type="Proteomes" id="UP000008743">
    <property type="component" value="Unassembled WGS sequence"/>
</dbReference>
<dbReference type="eggNOG" id="KOG2607">
    <property type="taxonomic scope" value="Eukaryota"/>
</dbReference>
<organism evidence="3 4">
    <name type="scientific">Capsaspora owczarzaki (strain ATCC 30864)</name>
    <dbReference type="NCBI Taxonomy" id="595528"/>
    <lineage>
        <taxon>Eukaryota</taxon>
        <taxon>Filasterea</taxon>
        <taxon>Capsaspora</taxon>
    </lineage>
</organism>
<evidence type="ECO:0008006" key="5">
    <source>
        <dbReference type="Google" id="ProtNLM"/>
    </source>
</evidence>
<dbReference type="RefSeq" id="XP_004344507.1">
    <property type="nucleotide sequence ID" value="XM_004344457.2"/>
</dbReference>
<dbReference type="GO" id="GO:0007346">
    <property type="term" value="P:regulation of mitotic cell cycle"/>
    <property type="evidence" value="ECO:0007669"/>
    <property type="project" value="TreeGrafter"/>
</dbReference>
<comment type="similarity">
    <text evidence="1">Belongs to the CDK5RAP3 family.</text>
</comment>
<sequence>MSAQQQSGVVDEQLIPIDIAYNRLLEWLVDRKRIVREWQSELPAVQAKISLAIQDMPDVPEITSILQEGSFINYFHCVRIVELLKVSESGSKNIFGQYSSKRMKDWVDIVKSYEKGWICLGEIAHVIIQNVNYEVPEMKRQLTRAQQQLKELDLKEASLMSSVAQHKAAFQASCKDLKITGQNVTSELLELVHELGPLYKSIVEMVRQPKFRQACELYRAFVQATFAEGGSEQAAARLPMAAFLQDKGNVTVHELRTGEHIEVAEHAPAKSSAAALAAPTELAQATEDAAAIDWGSGGVEDDMVVLDDGADINWDVVDDAGLAEGIISLDDVSNAGIETVVQGDTTTQTEAPVADAAAVASLDLAPEVVTADAAFSHETVLENTETRNSFVNDLLELQSFLTQRASELGAQSTVLAMHMFVSAAPILQDQTASSVAAYLASVQEPLQLLTASRTQQLILLKASPRYVDHLAETLLHELKAAQRMQSRIKDVEARRVEVGSHQETVRPKLAQLIAQTKVLQAQIEGELSRQYNGRKVHIIGQINTM</sequence>
<keyword evidence="4" id="KW-1185">Reference proteome</keyword>
<name>A0A0D2WW17_CAPO3</name>
<dbReference type="STRING" id="595528.A0A0D2WW17"/>
<dbReference type="Pfam" id="PF05600">
    <property type="entry name" value="CDK5RAP3"/>
    <property type="match status" value="1"/>
</dbReference>
<protein>
    <recommendedName>
        <fullName evidence="5">CDK5 regulatory subunit associated protein 3</fullName>
    </recommendedName>
</protein>
<dbReference type="PhylomeDB" id="A0A0D2WW17"/>
<dbReference type="OrthoDB" id="340432at2759"/>
<feature type="coiled-coil region" evidence="2">
    <location>
        <begin position="128"/>
        <end position="155"/>
    </location>
</feature>
<evidence type="ECO:0000256" key="2">
    <source>
        <dbReference type="SAM" id="Coils"/>
    </source>
</evidence>
<reference evidence="4" key="1">
    <citation type="submission" date="2011-02" db="EMBL/GenBank/DDBJ databases">
        <title>The Genome Sequence of Capsaspora owczarzaki ATCC 30864.</title>
        <authorList>
            <person name="Russ C."/>
            <person name="Cuomo C."/>
            <person name="Burger G."/>
            <person name="Gray M.W."/>
            <person name="Holland P.W.H."/>
            <person name="King N."/>
            <person name="Lang F.B.F."/>
            <person name="Roger A.J."/>
            <person name="Ruiz-Trillo I."/>
            <person name="Young S.K."/>
            <person name="Zeng Q."/>
            <person name="Gargeya S."/>
            <person name="Alvarado L."/>
            <person name="Berlin A."/>
            <person name="Chapman S.B."/>
            <person name="Chen Z."/>
            <person name="Freedman E."/>
            <person name="Gellesch M."/>
            <person name="Goldberg J."/>
            <person name="Griggs A."/>
            <person name="Gujja S."/>
            <person name="Heilman E."/>
            <person name="Heiman D."/>
            <person name="Howarth C."/>
            <person name="Mehta T."/>
            <person name="Neiman D."/>
            <person name="Pearson M."/>
            <person name="Roberts A."/>
            <person name="Saif S."/>
            <person name="Shea T."/>
            <person name="Shenoy N."/>
            <person name="Sisk P."/>
            <person name="Stolte C."/>
            <person name="Sykes S."/>
            <person name="White J."/>
            <person name="Yandava C."/>
            <person name="Haas B."/>
            <person name="Nusbaum C."/>
            <person name="Birren B."/>
        </authorList>
    </citation>
    <scope>NUCLEOTIDE SEQUENCE</scope>
    <source>
        <strain evidence="4">ATCC 30864</strain>
    </source>
</reference>
<dbReference type="PANTHER" id="PTHR14894">
    <property type="entry name" value="CDK5 REGULATORY SUBUNIT-ASSOCIATED PROTEIN 3"/>
    <property type="match status" value="1"/>
</dbReference>
<accession>A0A0D2WW17</accession>
<dbReference type="InterPro" id="IPR008491">
    <property type="entry name" value="CDK5RAP3"/>
</dbReference>
<dbReference type="GO" id="GO:0012505">
    <property type="term" value="C:endomembrane system"/>
    <property type="evidence" value="ECO:0007669"/>
    <property type="project" value="TreeGrafter"/>
</dbReference>
<evidence type="ECO:0000313" key="4">
    <source>
        <dbReference type="Proteomes" id="UP000008743"/>
    </source>
</evidence>
<evidence type="ECO:0000313" key="3">
    <source>
        <dbReference type="EMBL" id="KJE96583.1"/>
    </source>
</evidence>
<dbReference type="InParanoid" id="A0A0D2WW17"/>
<keyword evidence="2" id="KW-0175">Coiled coil</keyword>
<dbReference type="AlphaFoldDB" id="A0A0D2WW17"/>
<gene>
    <name evidence="3" type="ORF">CAOG_006886</name>
</gene>
<proteinExistence type="inferred from homology"/>
<dbReference type="OMA" id="CRLYEKN"/>